<protein>
    <submittedName>
        <fullName evidence="1">Uncharacterized protein</fullName>
    </submittedName>
</protein>
<keyword evidence="2" id="KW-1185">Reference proteome</keyword>
<accession>A0A158JGM2</accession>
<organism evidence="1 2">
    <name type="scientific">Caballeronia terrestris</name>
    <dbReference type="NCBI Taxonomy" id="1226301"/>
    <lineage>
        <taxon>Bacteria</taxon>
        <taxon>Pseudomonadati</taxon>
        <taxon>Pseudomonadota</taxon>
        <taxon>Betaproteobacteria</taxon>
        <taxon>Burkholderiales</taxon>
        <taxon>Burkholderiaceae</taxon>
        <taxon>Caballeronia</taxon>
    </lineage>
</organism>
<proteinExistence type="predicted"/>
<dbReference type="AlphaFoldDB" id="A0A158JGM2"/>
<name>A0A158JGM2_9BURK</name>
<gene>
    <name evidence="1" type="ORF">AWB67_03792</name>
</gene>
<dbReference type="Proteomes" id="UP000054925">
    <property type="component" value="Unassembled WGS sequence"/>
</dbReference>
<comment type="caution">
    <text evidence="1">The sequence shown here is derived from an EMBL/GenBank/DDBJ whole genome shotgun (WGS) entry which is preliminary data.</text>
</comment>
<evidence type="ECO:0000313" key="2">
    <source>
        <dbReference type="Proteomes" id="UP000054925"/>
    </source>
</evidence>
<reference evidence="1" key="1">
    <citation type="submission" date="2016-01" db="EMBL/GenBank/DDBJ databases">
        <authorList>
            <person name="Peeters C."/>
        </authorList>
    </citation>
    <scope>NUCLEOTIDE SEQUENCE [LARGE SCALE GENOMIC DNA]</scope>
    <source>
        <strain evidence="1">LMG 22937</strain>
    </source>
</reference>
<dbReference type="EMBL" id="FCOL02000021">
    <property type="protein sequence ID" value="SAL67964.1"/>
    <property type="molecule type" value="Genomic_DNA"/>
</dbReference>
<sequence length="124" mass="13972">MQPAHNQAMTNRFALSLTRVAARAARPARRGVVRALRHHSARTKAIAEQLKYVHPVDGIRSWFRGFFLTLRVRAASRRVSLKALLRRPAQLRAPVPKPRAAALTSRRPRRLSTSSAGWFAFAAR</sequence>
<evidence type="ECO:0000313" key="1">
    <source>
        <dbReference type="EMBL" id="SAL67964.1"/>
    </source>
</evidence>